<reference evidence="7 9" key="1">
    <citation type="journal article" date="2012" name="Nature">
        <title>Algal genomes reveal evolutionary mosaicism and the fate of nucleomorphs.</title>
        <authorList>
            <consortium name="DOE Joint Genome Institute"/>
            <person name="Curtis B.A."/>
            <person name="Tanifuji G."/>
            <person name="Burki F."/>
            <person name="Gruber A."/>
            <person name="Irimia M."/>
            <person name="Maruyama S."/>
            <person name="Arias M.C."/>
            <person name="Ball S.G."/>
            <person name="Gile G.H."/>
            <person name="Hirakawa Y."/>
            <person name="Hopkins J.F."/>
            <person name="Kuo A."/>
            <person name="Rensing S.A."/>
            <person name="Schmutz J."/>
            <person name="Symeonidi A."/>
            <person name="Elias M."/>
            <person name="Eveleigh R.J."/>
            <person name="Herman E.K."/>
            <person name="Klute M.J."/>
            <person name="Nakayama T."/>
            <person name="Obornik M."/>
            <person name="Reyes-Prieto A."/>
            <person name="Armbrust E.V."/>
            <person name="Aves S.J."/>
            <person name="Beiko R.G."/>
            <person name="Coutinho P."/>
            <person name="Dacks J.B."/>
            <person name="Durnford D.G."/>
            <person name="Fast N.M."/>
            <person name="Green B.R."/>
            <person name="Grisdale C.J."/>
            <person name="Hempel F."/>
            <person name="Henrissat B."/>
            <person name="Hoppner M.P."/>
            <person name="Ishida K."/>
            <person name="Kim E."/>
            <person name="Koreny L."/>
            <person name="Kroth P.G."/>
            <person name="Liu Y."/>
            <person name="Malik S.B."/>
            <person name="Maier U.G."/>
            <person name="McRose D."/>
            <person name="Mock T."/>
            <person name="Neilson J.A."/>
            <person name="Onodera N.T."/>
            <person name="Poole A.M."/>
            <person name="Pritham E.J."/>
            <person name="Richards T.A."/>
            <person name="Rocap G."/>
            <person name="Roy S.W."/>
            <person name="Sarai C."/>
            <person name="Schaack S."/>
            <person name="Shirato S."/>
            <person name="Slamovits C.H."/>
            <person name="Spencer D.F."/>
            <person name="Suzuki S."/>
            <person name="Worden A.Z."/>
            <person name="Zauner S."/>
            <person name="Barry K."/>
            <person name="Bell C."/>
            <person name="Bharti A.K."/>
            <person name="Crow J.A."/>
            <person name="Grimwood J."/>
            <person name="Kramer R."/>
            <person name="Lindquist E."/>
            <person name="Lucas S."/>
            <person name="Salamov A."/>
            <person name="McFadden G.I."/>
            <person name="Lane C.E."/>
            <person name="Keeling P.J."/>
            <person name="Gray M.W."/>
            <person name="Grigoriev I.V."/>
            <person name="Archibald J.M."/>
        </authorList>
    </citation>
    <scope>NUCLEOTIDE SEQUENCE</scope>
    <source>
        <strain evidence="7 9">CCMP2712</strain>
    </source>
</reference>
<dbReference type="GO" id="GO:0005774">
    <property type="term" value="C:vacuolar membrane"/>
    <property type="evidence" value="ECO:0007669"/>
    <property type="project" value="TreeGrafter"/>
</dbReference>
<accession>L1K0V4</accession>
<keyword evidence="9" id="KW-1185">Reference proteome</keyword>
<gene>
    <name evidence="7" type="ORF">GUITHDRAFT_99945</name>
</gene>
<organism evidence="7">
    <name type="scientific">Guillardia theta (strain CCMP2712)</name>
    <name type="common">Cryptophyte</name>
    <dbReference type="NCBI Taxonomy" id="905079"/>
    <lineage>
        <taxon>Eukaryota</taxon>
        <taxon>Cryptophyceae</taxon>
        <taxon>Pyrenomonadales</taxon>
        <taxon>Geminigeraceae</taxon>
        <taxon>Guillardia</taxon>
    </lineage>
</organism>
<name>L1K0V4_GUITC</name>
<reference evidence="9" key="2">
    <citation type="submission" date="2012-11" db="EMBL/GenBank/DDBJ databases">
        <authorList>
            <person name="Kuo A."/>
            <person name="Curtis B.A."/>
            <person name="Tanifuji G."/>
            <person name="Burki F."/>
            <person name="Gruber A."/>
            <person name="Irimia M."/>
            <person name="Maruyama S."/>
            <person name="Arias M.C."/>
            <person name="Ball S.G."/>
            <person name="Gile G.H."/>
            <person name="Hirakawa Y."/>
            <person name="Hopkins J.F."/>
            <person name="Rensing S.A."/>
            <person name="Schmutz J."/>
            <person name="Symeonidi A."/>
            <person name="Elias M."/>
            <person name="Eveleigh R.J."/>
            <person name="Herman E.K."/>
            <person name="Klute M.J."/>
            <person name="Nakayama T."/>
            <person name="Obornik M."/>
            <person name="Reyes-Prieto A."/>
            <person name="Armbrust E.V."/>
            <person name="Aves S.J."/>
            <person name="Beiko R.G."/>
            <person name="Coutinho P."/>
            <person name="Dacks J.B."/>
            <person name="Durnford D.G."/>
            <person name="Fast N.M."/>
            <person name="Green B.R."/>
            <person name="Grisdale C."/>
            <person name="Hempe F."/>
            <person name="Henrissat B."/>
            <person name="Hoppner M.P."/>
            <person name="Ishida K.-I."/>
            <person name="Kim E."/>
            <person name="Koreny L."/>
            <person name="Kroth P.G."/>
            <person name="Liu Y."/>
            <person name="Malik S.-B."/>
            <person name="Maier U.G."/>
            <person name="McRose D."/>
            <person name="Mock T."/>
            <person name="Neilson J.A."/>
            <person name="Onodera N.T."/>
            <person name="Poole A.M."/>
            <person name="Pritham E.J."/>
            <person name="Richards T.A."/>
            <person name="Rocap G."/>
            <person name="Roy S.W."/>
            <person name="Sarai C."/>
            <person name="Schaack S."/>
            <person name="Shirato S."/>
            <person name="Slamovits C.H."/>
            <person name="Spencer D.F."/>
            <person name="Suzuki S."/>
            <person name="Worden A.Z."/>
            <person name="Zauner S."/>
            <person name="Barry K."/>
            <person name="Bell C."/>
            <person name="Bharti A.K."/>
            <person name="Crow J.A."/>
            <person name="Grimwood J."/>
            <person name="Kramer R."/>
            <person name="Lindquist E."/>
            <person name="Lucas S."/>
            <person name="Salamov A."/>
            <person name="McFadden G.I."/>
            <person name="Lane C.E."/>
            <person name="Keeling P.J."/>
            <person name="Gray M.W."/>
            <person name="Grigoriev I.V."/>
            <person name="Archibald J.M."/>
        </authorList>
    </citation>
    <scope>NUCLEOTIDE SEQUENCE</scope>
    <source>
        <strain evidence="9">CCMP2712</strain>
    </source>
</reference>
<protein>
    <recommendedName>
        <fullName evidence="6">Amino acid transporter transmembrane domain-containing protein</fullName>
    </recommendedName>
</protein>
<dbReference type="STRING" id="905079.L1K0V4"/>
<dbReference type="PANTHER" id="PTHR22950">
    <property type="entry name" value="AMINO ACID TRANSPORTER"/>
    <property type="match status" value="1"/>
</dbReference>
<dbReference type="AlphaFoldDB" id="L1K0V4"/>
<evidence type="ECO:0000256" key="5">
    <source>
        <dbReference type="SAM" id="Phobius"/>
    </source>
</evidence>
<evidence type="ECO:0000259" key="6">
    <source>
        <dbReference type="Pfam" id="PF01490"/>
    </source>
</evidence>
<dbReference type="Pfam" id="PF01490">
    <property type="entry name" value="Aa_trans"/>
    <property type="match status" value="1"/>
</dbReference>
<feature type="domain" description="Amino acid transporter transmembrane" evidence="6">
    <location>
        <begin position="2"/>
        <end position="92"/>
    </location>
</feature>
<evidence type="ECO:0000256" key="1">
    <source>
        <dbReference type="ARBA" id="ARBA00004141"/>
    </source>
</evidence>
<evidence type="ECO:0000313" key="7">
    <source>
        <dbReference type="EMBL" id="EKX54466.1"/>
    </source>
</evidence>
<evidence type="ECO:0000256" key="3">
    <source>
        <dbReference type="ARBA" id="ARBA00022989"/>
    </source>
</evidence>
<dbReference type="GeneID" id="17310987"/>
<evidence type="ECO:0000256" key="2">
    <source>
        <dbReference type="ARBA" id="ARBA00022692"/>
    </source>
</evidence>
<keyword evidence="4 5" id="KW-0472">Membrane</keyword>
<evidence type="ECO:0000313" key="8">
    <source>
        <dbReference type="EnsemblProtists" id="EKX54466"/>
    </source>
</evidence>
<dbReference type="EMBL" id="JH992967">
    <property type="protein sequence ID" value="EKX54466.1"/>
    <property type="molecule type" value="Genomic_DNA"/>
</dbReference>
<dbReference type="GO" id="GO:0015179">
    <property type="term" value="F:L-amino acid transmembrane transporter activity"/>
    <property type="evidence" value="ECO:0007669"/>
    <property type="project" value="TreeGrafter"/>
</dbReference>
<keyword evidence="3 5" id="KW-1133">Transmembrane helix</keyword>
<feature type="transmembrane region" description="Helical" evidence="5">
    <location>
        <begin position="28"/>
        <end position="50"/>
    </location>
</feature>
<dbReference type="EnsemblProtists" id="EKX54466">
    <property type="protein sequence ID" value="EKX54466"/>
    <property type="gene ID" value="GUITHDRAFT_99945"/>
</dbReference>
<dbReference type="InterPro" id="IPR013057">
    <property type="entry name" value="AA_transpt_TM"/>
</dbReference>
<sequence length="99" mass="10641">MSAFFNIAKAIVGAGSFSLPWVLENEGLLGGTLTIVVSAALASYTITSLIDSKNIVERNTDRSGSSYVDIAREVLGKETANFVFAMTVLASMLVCRYER</sequence>
<dbReference type="KEGG" id="gtt:GUITHDRAFT_99945"/>
<dbReference type="OrthoDB" id="1684102at2759"/>
<comment type="subcellular location">
    <subcellularLocation>
        <location evidence="1">Membrane</location>
        <topology evidence="1">Multi-pass membrane protein</topology>
    </subcellularLocation>
</comment>
<dbReference type="HOGENOM" id="CLU_2325191_0_0_1"/>
<dbReference type="PaxDb" id="55529-EKX54466"/>
<proteinExistence type="predicted"/>
<dbReference type="Proteomes" id="UP000011087">
    <property type="component" value="Unassembled WGS sequence"/>
</dbReference>
<reference evidence="8" key="3">
    <citation type="submission" date="2016-03" db="UniProtKB">
        <authorList>
            <consortium name="EnsemblProtists"/>
        </authorList>
    </citation>
    <scope>IDENTIFICATION</scope>
</reference>
<evidence type="ECO:0000313" key="9">
    <source>
        <dbReference type="Proteomes" id="UP000011087"/>
    </source>
</evidence>
<dbReference type="RefSeq" id="XP_005841446.1">
    <property type="nucleotide sequence ID" value="XM_005841389.1"/>
</dbReference>
<dbReference type="PANTHER" id="PTHR22950:SF349">
    <property type="entry name" value="AMINO ACID TRANSPORTER TRANSMEMBRANE DOMAIN-CONTAINING PROTEIN"/>
    <property type="match status" value="1"/>
</dbReference>
<keyword evidence="2 5" id="KW-0812">Transmembrane</keyword>
<evidence type="ECO:0000256" key="4">
    <source>
        <dbReference type="ARBA" id="ARBA00023136"/>
    </source>
</evidence>